<dbReference type="CDD" id="cd09917">
    <property type="entry name" value="F-box_SF"/>
    <property type="match status" value="1"/>
</dbReference>
<dbReference type="InterPro" id="IPR001810">
    <property type="entry name" value="F-box_dom"/>
</dbReference>
<dbReference type="EMBL" id="CACSLK010003813">
    <property type="protein sequence ID" value="CAA0809524.1"/>
    <property type="molecule type" value="Genomic_DNA"/>
</dbReference>
<gene>
    <name evidence="3" type="ORF">SHERM_11529</name>
</gene>
<dbReference type="Proteomes" id="UP001153555">
    <property type="component" value="Unassembled WGS sequence"/>
</dbReference>
<evidence type="ECO:0000313" key="4">
    <source>
        <dbReference type="Proteomes" id="UP001153555"/>
    </source>
</evidence>
<organism evidence="3 4">
    <name type="scientific">Striga hermonthica</name>
    <name type="common">Purple witchweed</name>
    <name type="synonym">Buchnera hermonthica</name>
    <dbReference type="NCBI Taxonomy" id="68872"/>
    <lineage>
        <taxon>Eukaryota</taxon>
        <taxon>Viridiplantae</taxon>
        <taxon>Streptophyta</taxon>
        <taxon>Embryophyta</taxon>
        <taxon>Tracheophyta</taxon>
        <taxon>Spermatophyta</taxon>
        <taxon>Magnoliopsida</taxon>
        <taxon>eudicotyledons</taxon>
        <taxon>Gunneridae</taxon>
        <taxon>Pentapetalae</taxon>
        <taxon>asterids</taxon>
        <taxon>lamiids</taxon>
        <taxon>Lamiales</taxon>
        <taxon>Orobanchaceae</taxon>
        <taxon>Buchnereae</taxon>
        <taxon>Striga</taxon>
    </lineage>
</organism>
<dbReference type="SUPFAM" id="SSF81383">
    <property type="entry name" value="F-box domain"/>
    <property type="match status" value="1"/>
</dbReference>
<dbReference type="InterPro" id="IPR013187">
    <property type="entry name" value="F-box-assoc_dom_typ3"/>
</dbReference>
<name>A0A9N7R114_STRHE</name>
<sequence length="413" mass="47884">MAKFPSSIFRRMQSSAPRHRPRSVEVEAADGDNQADNLLSLPNDLLFKILLNLSAQDIYYRASRVCRTLYYHTIRSEEFVNLHLRQTDEYGLLFRIIYAPTREFIDIDQYSSQRMVFVSMKQGRVTVSDYNYACKSRIMFESSCNGLIPEYNFWDPSSNVHLANPVTGRALQLPPFPKNAKSTFYRVGYAEASKAYKVALVQTDGGRDARWAILTVGVDSWWRHLATNHLNGSTLGQLVVTEGFIHSIFQDTILTLNVETEVMIETSARVPVQYHPTKYMKWYLSTGKALTVVVRVEDGVFRVWEMVMSGDYYYWREWERPIVLGNQLQEIVDDKYRFTIQPVGWLQQMEVLVFKVSSRNEPCKVFYVVIATGEIGWITPISSNKEWSIEEFYKIYDPVVPHRNTLVELEGYC</sequence>
<dbReference type="Pfam" id="PF08268">
    <property type="entry name" value="FBA_3"/>
    <property type="match status" value="1"/>
</dbReference>
<dbReference type="InterPro" id="IPR050796">
    <property type="entry name" value="SCF_F-box_component"/>
</dbReference>
<feature type="domain" description="F-box" evidence="2">
    <location>
        <begin position="35"/>
        <end position="82"/>
    </location>
</feature>
<accession>A0A9N7R114</accession>
<dbReference type="PANTHER" id="PTHR31672">
    <property type="entry name" value="BNACNNG10540D PROTEIN"/>
    <property type="match status" value="1"/>
</dbReference>
<evidence type="ECO:0000313" key="3">
    <source>
        <dbReference type="EMBL" id="CAA0809524.1"/>
    </source>
</evidence>
<dbReference type="Pfam" id="PF00646">
    <property type="entry name" value="F-box"/>
    <property type="match status" value="1"/>
</dbReference>
<reference evidence="3" key="1">
    <citation type="submission" date="2019-12" db="EMBL/GenBank/DDBJ databases">
        <authorList>
            <person name="Scholes J."/>
        </authorList>
    </citation>
    <scope>NUCLEOTIDE SEQUENCE</scope>
</reference>
<protein>
    <recommendedName>
        <fullName evidence="2">F-box domain-containing protein</fullName>
    </recommendedName>
</protein>
<dbReference type="PANTHER" id="PTHR31672:SF13">
    <property type="entry name" value="F-BOX PROTEIN CPR30-LIKE"/>
    <property type="match status" value="1"/>
</dbReference>
<keyword evidence="4" id="KW-1185">Reference proteome</keyword>
<evidence type="ECO:0000256" key="1">
    <source>
        <dbReference type="SAM" id="MobiDB-lite"/>
    </source>
</evidence>
<evidence type="ECO:0000259" key="2">
    <source>
        <dbReference type="PROSITE" id="PS50181"/>
    </source>
</evidence>
<dbReference type="InterPro" id="IPR036047">
    <property type="entry name" value="F-box-like_dom_sf"/>
</dbReference>
<dbReference type="AlphaFoldDB" id="A0A9N7R114"/>
<comment type="caution">
    <text evidence="3">The sequence shown here is derived from an EMBL/GenBank/DDBJ whole genome shotgun (WGS) entry which is preliminary data.</text>
</comment>
<dbReference type="OrthoDB" id="1271311at2759"/>
<proteinExistence type="predicted"/>
<feature type="region of interest" description="Disordered" evidence="1">
    <location>
        <begin position="1"/>
        <end position="22"/>
    </location>
</feature>
<dbReference type="PROSITE" id="PS50181">
    <property type="entry name" value="FBOX"/>
    <property type="match status" value="1"/>
</dbReference>